<dbReference type="EMBL" id="DF237450">
    <property type="protein sequence ID" value="GAQ89235.1"/>
    <property type="molecule type" value="Genomic_DNA"/>
</dbReference>
<keyword evidence="5 7" id="KW-0168">Coated pit</keyword>
<evidence type="ECO:0000256" key="2">
    <source>
        <dbReference type="ARBA" id="ARBA00004180"/>
    </source>
</evidence>
<proteinExistence type="inferred from homology"/>
<evidence type="ECO:0000256" key="6">
    <source>
        <dbReference type="ARBA" id="ARBA00023329"/>
    </source>
</evidence>
<dbReference type="PANTHER" id="PTHR10639:SF7">
    <property type="entry name" value="CLATHRIN LIGHT CHAIN"/>
    <property type="match status" value="1"/>
</dbReference>
<accession>A0A1Y1IE53</accession>
<dbReference type="GO" id="GO:0030125">
    <property type="term" value="C:clathrin vesicle coat"/>
    <property type="evidence" value="ECO:0000318"/>
    <property type="project" value="GO_Central"/>
</dbReference>
<evidence type="ECO:0000256" key="7">
    <source>
        <dbReference type="RuleBase" id="RU363137"/>
    </source>
</evidence>
<dbReference type="InterPro" id="IPR000996">
    <property type="entry name" value="Clathrin_L-chain"/>
</dbReference>
<dbReference type="Proteomes" id="UP000054558">
    <property type="component" value="Unassembled WGS sequence"/>
</dbReference>
<keyword evidence="6 7" id="KW-0968">Cytoplasmic vesicle</keyword>
<evidence type="ECO:0000256" key="1">
    <source>
        <dbReference type="ARBA" id="ARBA00003913"/>
    </source>
</evidence>
<evidence type="ECO:0000256" key="5">
    <source>
        <dbReference type="ARBA" id="ARBA00023176"/>
    </source>
</evidence>
<dbReference type="AlphaFoldDB" id="A0A1Y1IE53"/>
<keyword evidence="10" id="KW-1185">Reference proteome</keyword>
<dbReference type="PANTHER" id="PTHR10639">
    <property type="entry name" value="CLATHRIN LIGHT CHAIN"/>
    <property type="match status" value="1"/>
</dbReference>
<reference evidence="9 10" key="1">
    <citation type="journal article" date="2014" name="Nat. Commun.">
        <title>Klebsormidium flaccidum genome reveals primary factors for plant terrestrial adaptation.</title>
        <authorList>
            <person name="Hori K."/>
            <person name="Maruyama F."/>
            <person name="Fujisawa T."/>
            <person name="Togashi T."/>
            <person name="Yamamoto N."/>
            <person name="Seo M."/>
            <person name="Sato S."/>
            <person name="Yamada T."/>
            <person name="Mori H."/>
            <person name="Tajima N."/>
            <person name="Moriyama T."/>
            <person name="Ikeuchi M."/>
            <person name="Watanabe M."/>
            <person name="Wada H."/>
            <person name="Kobayashi K."/>
            <person name="Saito M."/>
            <person name="Masuda T."/>
            <person name="Sasaki-Sekimoto Y."/>
            <person name="Mashiguchi K."/>
            <person name="Awai K."/>
            <person name="Shimojima M."/>
            <person name="Masuda S."/>
            <person name="Iwai M."/>
            <person name="Nobusawa T."/>
            <person name="Narise T."/>
            <person name="Kondo S."/>
            <person name="Saito H."/>
            <person name="Sato R."/>
            <person name="Murakawa M."/>
            <person name="Ihara Y."/>
            <person name="Oshima-Yamada Y."/>
            <person name="Ohtaka K."/>
            <person name="Satoh M."/>
            <person name="Sonobe K."/>
            <person name="Ishii M."/>
            <person name="Ohtani R."/>
            <person name="Kanamori-Sato M."/>
            <person name="Honoki R."/>
            <person name="Miyazaki D."/>
            <person name="Mochizuki H."/>
            <person name="Umetsu J."/>
            <person name="Higashi K."/>
            <person name="Shibata D."/>
            <person name="Kamiya Y."/>
            <person name="Sato N."/>
            <person name="Nakamura Y."/>
            <person name="Tabata S."/>
            <person name="Ida S."/>
            <person name="Kurokawa K."/>
            <person name="Ohta H."/>
        </authorList>
    </citation>
    <scope>NUCLEOTIDE SEQUENCE [LARGE SCALE GENOMIC DNA]</scope>
    <source>
        <strain evidence="9 10">NIES-2285</strain>
    </source>
</reference>
<protein>
    <recommendedName>
        <fullName evidence="7">Clathrin light chain</fullName>
    </recommendedName>
</protein>
<comment type="subcellular location">
    <subcellularLocation>
        <location evidence="2 7">Cytoplasmic vesicle membrane</location>
        <topology evidence="2 7">Peripheral membrane protein</topology>
        <orientation evidence="2 7">Cytoplasmic side</orientation>
    </subcellularLocation>
    <subcellularLocation>
        <location evidence="7">Membrane</location>
        <location evidence="7">Coated pit</location>
        <topology evidence="7">Peripheral membrane protein</topology>
        <orientation evidence="7">Cytoplasmic side</orientation>
    </subcellularLocation>
    <text evidence="7">Cytoplasmic face of coated pits and vesicles.</text>
</comment>
<name>A0A1Y1IE53_KLENI</name>
<evidence type="ECO:0000313" key="10">
    <source>
        <dbReference type="Proteomes" id="UP000054558"/>
    </source>
</evidence>
<dbReference type="GO" id="GO:0030130">
    <property type="term" value="C:clathrin coat of trans-Golgi network vesicle"/>
    <property type="evidence" value="ECO:0007669"/>
    <property type="project" value="InterPro"/>
</dbReference>
<dbReference type="GO" id="GO:0072583">
    <property type="term" value="P:clathrin-dependent endocytosis"/>
    <property type="evidence" value="ECO:0000318"/>
    <property type="project" value="GO_Central"/>
</dbReference>
<sequence length="221" mass="24891">MADHGFDGYDDPAPAQGYDQPPEYEAQNEDHFNEPLDHAENDFGAAPHHSNGPIMDDAFEPMANGNPLPPPEDLPPEESMVLREWRRKRAAELEEKTRTSQEKHAQILDHAAEDRERFYDQREKQVATSKTTNKEKEKVLLANLDSLMAKAGENYWEAVTGFINFDTQQDKKGAGKGKSATPRQSIVPEVKAGRQTDLARFRQILLKLKHTPPIRHSVAAA</sequence>
<organism evidence="9 10">
    <name type="scientific">Klebsormidium nitens</name>
    <name type="common">Green alga</name>
    <name type="synonym">Ulothrix nitens</name>
    <dbReference type="NCBI Taxonomy" id="105231"/>
    <lineage>
        <taxon>Eukaryota</taxon>
        <taxon>Viridiplantae</taxon>
        <taxon>Streptophyta</taxon>
        <taxon>Klebsormidiophyceae</taxon>
        <taxon>Klebsormidiales</taxon>
        <taxon>Klebsormidiaceae</taxon>
        <taxon>Klebsormidium</taxon>
    </lineage>
</organism>
<dbReference type="Pfam" id="PF01086">
    <property type="entry name" value="Clathrin_lg_ch"/>
    <property type="match status" value="1"/>
</dbReference>
<dbReference type="GO" id="GO:0006886">
    <property type="term" value="P:intracellular protein transport"/>
    <property type="evidence" value="ECO:0007669"/>
    <property type="project" value="InterPro"/>
</dbReference>
<evidence type="ECO:0000256" key="4">
    <source>
        <dbReference type="ARBA" id="ARBA00023136"/>
    </source>
</evidence>
<evidence type="ECO:0000256" key="8">
    <source>
        <dbReference type="SAM" id="MobiDB-lite"/>
    </source>
</evidence>
<feature type="region of interest" description="Disordered" evidence="8">
    <location>
        <begin position="1"/>
        <end position="80"/>
    </location>
</feature>
<gene>
    <name evidence="9" type="ORF">KFL_005010040</name>
</gene>
<keyword evidence="4 7" id="KW-0472">Membrane</keyword>
<comment type="similarity">
    <text evidence="3 7">Belongs to the clathrin light chain family.</text>
</comment>
<dbReference type="OMA" id="FHEKRKV"/>
<dbReference type="GO" id="GO:0005886">
    <property type="term" value="C:plasma membrane"/>
    <property type="evidence" value="ECO:0000318"/>
    <property type="project" value="GO_Central"/>
</dbReference>
<dbReference type="GO" id="GO:0005198">
    <property type="term" value="F:structural molecule activity"/>
    <property type="evidence" value="ECO:0007669"/>
    <property type="project" value="InterPro"/>
</dbReference>
<dbReference type="GO" id="GO:0032050">
    <property type="term" value="F:clathrin heavy chain binding"/>
    <property type="evidence" value="ECO:0000318"/>
    <property type="project" value="GO_Central"/>
</dbReference>
<dbReference type="GO" id="GO:0030132">
    <property type="term" value="C:clathrin coat of coated pit"/>
    <property type="evidence" value="ECO:0007669"/>
    <property type="project" value="InterPro"/>
</dbReference>
<evidence type="ECO:0000256" key="3">
    <source>
        <dbReference type="ARBA" id="ARBA00005263"/>
    </source>
</evidence>
<evidence type="ECO:0000313" key="9">
    <source>
        <dbReference type="EMBL" id="GAQ89235.1"/>
    </source>
</evidence>
<feature type="compositionally biased region" description="Basic and acidic residues" evidence="8">
    <location>
        <begin position="28"/>
        <end position="41"/>
    </location>
</feature>
<dbReference type="STRING" id="105231.A0A1Y1IE53"/>
<dbReference type="OrthoDB" id="782264at2759"/>
<comment type="function">
    <text evidence="1 7">Clathrin is the major protein of the polyhedral coat of coated pits and vesicles.</text>
</comment>